<dbReference type="InterPro" id="IPR020904">
    <property type="entry name" value="Sc_DH/Rdtase_CS"/>
</dbReference>
<dbReference type="PRINTS" id="PR00081">
    <property type="entry name" value="GDHRDH"/>
</dbReference>
<dbReference type="CDD" id="cd05374">
    <property type="entry name" value="17beta-HSD-like_SDR_c"/>
    <property type="match status" value="1"/>
</dbReference>
<comment type="similarity">
    <text evidence="1 4">Belongs to the short-chain dehydrogenases/reductases (SDR) family.</text>
</comment>
<dbReference type="EMBL" id="JAULSR010000004">
    <property type="protein sequence ID" value="KAK0622045.1"/>
    <property type="molecule type" value="Genomic_DNA"/>
</dbReference>
<protein>
    <submittedName>
        <fullName evidence="5">Uncharacterized protein</fullName>
    </submittedName>
</protein>
<keyword evidence="6" id="KW-1185">Reference proteome</keyword>
<organism evidence="5 6">
    <name type="scientific">Bombardia bombarda</name>
    <dbReference type="NCBI Taxonomy" id="252184"/>
    <lineage>
        <taxon>Eukaryota</taxon>
        <taxon>Fungi</taxon>
        <taxon>Dikarya</taxon>
        <taxon>Ascomycota</taxon>
        <taxon>Pezizomycotina</taxon>
        <taxon>Sordariomycetes</taxon>
        <taxon>Sordariomycetidae</taxon>
        <taxon>Sordariales</taxon>
        <taxon>Lasiosphaeriaceae</taxon>
        <taxon>Bombardia</taxon>
    </lineage>
</organism>
<dbReference type="GO" id="GO:0005811">
    <property type="term" value="C:lipid droplet"/>
    <property type="evidence" value="ECO:0007669"/>
    <property type="project" value="TreeGrafter"/>
</dbReference>
<dbReference type="Pfam" id="PF00106">
    <property type="entry name" value="adh_short"/>
    <property type="match status" value="1"/>
</dbReference>
<dbReference type="PANTHER" id="PTHR44169:SF3">
    <property type="entry name" value="SHORT-CHAIN DEHYDROGENASE SRDE"/>
    <property type="match status" value="1"/>
</dbReference>
<dbReference type="InterPro" id="IPR036291">
    <property type="entry name" value="NAD(P)-bd_dom_sf"/>
</dbReference>
<dbReference type="SUPFAM" id="SSF51735">
    <property type="entry name" value="NAD(P)-binding Rossmann-fold domains"/>
    <property type="match status" value="1"/>
</dbReference>
<evidence type="ECO:0000256" key="1">
    <source>
        <dbReference type="ARBA" id="ARBA00006484"/>
    </source>
</evidence>
<evidence type="ECO:0000256" key="3">
    <source>
        <dbReference type="ARBA" id="ARBA00023002"/>
    </source>
</evidence>
<comment type="caution">
    <text evidence="5">The sequence shown here is derived from an EMBL/GenBank/DDBJ whole genome shotgun (WGS) entry which is preliminary data.</text>
</comment>
<dbReference type="Gene3D" id="3.40.50.720">
    <property type="entry name" value="NAD(P)-binding Rossmann-like Domain"/>
    <property type="match status" value="1"/>
</dbReference>
<dbReference type="GO" id="GO:0004806">
    <property type="term" value="F:triacylglycerol lipase activity"/>
    <property type="evidence" value="ECO:0007669"/>
    <property type="project" value="TreeGrafter"/>
</dbReference>
<evidence type="ECO:0000313" key="6">
    <source>
        <dbReference type="Proteomes" id="UP001174934"/>
    </source>
</evidence>
<dbReference type="PANTHER" id="PTHR44169">
    <property type="entry name" value="NADPH-DEPENDENT 1-ACYLDIHYDROXYACETONE PHOSPHATE REDUCTASE"/>
    <property type="match status" value="1"/>
</dbReference>
<dbReference type="PROSITE" id="PS00061">
    <property type="entry name" value="ADH_SHORT"/>
    <property type="match status" value="1"/>
</dbReference>
<name>A0AA39WUY3_9PEZI</name>
<dbReference type="PRINTS" id="PR00080">
    <property type="entry name" value="SDRFAMILY"/>
</dbReference>
<gene>
    <name evidence="5" type="ORF">B0T17DRAFT_309685</name>
</gene>
<reference evidence="5" key="1">
    <citation type="submission" date="2023-06" db="EMBL/GenBank/DDBJ databases">
        <title>Genome-scale phylogeny and comparative genomics of the fungal order Sordariales.</title>
        <authorList>
            <consortium name="Lawrence Berkeley National Laboratory"/>
            <person name="Hensen N."/>
            <person name="Bonometti L."/>
            <person name="Westerberg I."/>
            <person name="Brannstrom I.O."/>
            <person name="Guillou S."/>
            <person name="Cros-Aarteil S."/>
            <person name="Calhoun S."/>
            <person name="Haridas S."/>
            <person name="Kuo A."/>
            <person name="Mondo S."/>
            <person name="Pangilinan J."/>
            <person name="Riley R."/>
            <person name="LaButti K."/>
            <person name="Andreopoulos B."/>
            <person name="Lipzen A."/>
            <person name="Chen C."/>
            <person name="Yanf M."/>
            <person name="Daum C."/>
            <person name="Ng V."/>
            <person name="Clum A."/>
            <person name="Steindorff A."/>
            <person name="Ohm R."/>
            <person name="Martin F."/>
            <person name="Silar P."/>
            <person name="Natvig D."/>
            <person name="Lalanne C."/>
            <person name="Gautier V."/>
            <person name="Ament-velasquez S.L."/>
            <person name="Kruys A."/>
            <person name="Hutchinson M.I."/>
            <person name="Powell A.J."/>
            <person name="Barry K."/>
            <person name="Miller A.N."/>
            <person name="Grigoriev I.V."/>
            <person name="Debuchy R."/>
            <person name="Gladieux P."/>
            <person name="Thoren M.H."/>
            <person name="Johannesson H."/>
        </authorList>
    </citation>
    <scope>NUCLEOTIDE SEQUENCE</scope>
    <source>
        <strain evidence="5">SMH3391-2</strain>
    </source>
</reference>
<accession>A0AA39WUY3</accession>
<dbReference type="GO" id="GO:0005783">
    <property type="term" value="C:endoplasmic reticulum"/>
    <property type="evidence" value="ECO:0007669"/>
    <property type="project" value="TreeGrafter"/>
</dbReference>
<evidence type="ECO:0000256" key="2">
    <source>
        <dbReference type="ARBA" id="ARBA00022857"/>
    </source>
</evidence>
<dbReference type="GO" id="GO:0000140">
    <property type="term" value="F:acylglycerone-phosphate reductase (NADP+) activity"/>
    <property type="evidence" value="ECO:0007669"/>
    <property type="project" value="TreeGrafter"/>
</dbReference>
<dbReference type="AlphaFoldDB" id="A0AA39WUY3"/>
<proteinExistence type="inferred from homology"/>
<dbReference type="Proteomes" id="UP001174934">
    <property type="component" value="Unassembled WGS sequence"/>
</dbReference>
<keyword evidence="3" id="KW-0560">Oxidoreductase</keyword>
<evidence type="ECO:0000256" key="4">
    <source>
        <dbReference type="RuleBase" id="RU000363"/>
    </source>
</evidence>
<dbReference type="GO" id="GO:0006654">
    <property type="term" value="P:phosphatidic acid biosynthetic process"/>
    <property type="evidence" value="ECO:0007669"/>
    <property type="project" value="TreeGrafter"/>
</dbReference>
<dbReference type="GO" id="GO:0019433">
    <property type="term" value="P:triglyceride catabolic process"/>
    <property type="evidence" value="ECO:0007669"/>
    <property type="project" value="TreeGrafter"/>
</dbReference>
<dbReference type="InterPro" id="IPR002347">
    <property type="entry name" value="SDR_fam"/>
</dbReference>
<sequence>MTGTTNKRTILITGCSDGSLGAALALAFHKAGWRVFASARNPSKLKNSIAAGIETVNLDITSDESIAKAVERVAELTGGALDALLNNAGAGYSLPLIDIDIAKARELFDLNVFSLLSVTRAFLPLLLKSTHKGGALVINNTSAASQTAGSMPLQGAYNASKAAASSFTEVLRLELAPFGVRVINLLTGAVKSTFFDNAPKATLPANSLYNIAKAEIEHAMAGADAEANGTDPVVWANQVVKDLSKNSPPYWIWRGAYANQVKWASFLPVGSTDSIIKKLSGLAMLEGKIKEAGGVTAVKKTV</sequence>
<keyword evidence="2" id="KW-0521">NADP</keyword>
<evidence type="ECO:0000313" key="5">
    <source>
        <dbReference type="EMBL" id="KAK0622045.1"/>
    </source>
</evidence>